<keyword evidence="3" id="KW-1185">Reference proteome</keyword>
<dbReference type="AlphaFoldDB" id="A0A0L6V3W7"/>
<dbReference type="EMBL" id="LAVV01007579">
    <property type="protein sequence ID" value="KNZ55468.1"/>
    <property type="molecule type" value="Genomic_DNA"/>
</dbReference>
<evidence type="ECO:0000259" key="1">
    <source>
        <dbReference type="Pfam" id="PF13358"/>
    </source>
</evidence>
<reference evidence="2 3" key="1">
    <citation type="submission" date="2015-08" db="EMBL/GenBank/DDBJ databases">
        <title>Next Generation Sequencing and Analysis of the Genome of Puccinia sorghi L Schw, the Causal Agent of Maize Common Rust.</title>
        <authorList>
            <person name="Rochi L."/>
            <person name="Burguener G."/>
            <person name="Darino M."/>
            <person name="Turjanski A."/>
            <person name="Kreff E."/>
            <person name="Dieguez M.J."/>
            <person name="Sacco F."/>
        </authorList>
    </citation>
    <scope>NUCLEOTIDE SEQUENCE [LARGE SCALE GENOMIC DNA]</scope>
    <source>
        <strain evidence="2 3">RO10H11247</strain>
    </source>
</reference>
<sequence>MSWNLMRGPCEKYRKGDFDQINLDSPQESCKKTPKRKLPLKTNQVFNKTKYSKMERSNSRLPKHLAYPTNKEPLAQHSRNFLNMFDIQFSPGAIQKTLKNIEVTWKTVTPIPHKWNEAAFLQEQHNYVLNRVTNIGHNLIFIDEHKKTGKAATLKINARESLINLIGAMLEGEMIYFKLLNKDGKKKMGMTSINICKFLVRLQDHCPAQSIIIMDNTRIHSGDNFKRVKNLLKESTKKIHIEFLPKYLLFLNPIELAFNIKTQIKHKEIKSQSERWQKESIKPSATR</sequence>
<dbReference type="InterPro" id="IPR036397">
    <property type="entry name" value="RNaseH_sf"/>
</dbReference>
<organism evidence="2 3">
    <name type="scientific">Puccinia sorghi</name>
    <dbReference type="NCBI Taxonomy" id="27349"/>
    <lineage>
        <taxon>Eukaryota</taxon>
        <taxon>Fungi</taxon>
        <taxon>Dikarya</taxon>
        <taxon>Basidiomycota</taxon>
        <taxon>Pucciniomycotina</taxon>
        <taxon>Pucciniomycetes</taxon>
        <taxon>Pucciniales</taxon>
        <taxon>Pucciniaceae</taxon>
        <taxon>Puccinia</taxon>
    </lineage>
</organism>
<protein>
    <recommendedName>
        <fullName evidence="1">Tc1-like transposase DDE domain-containing protein</fullName>
    </recommendedName>
</protein>
<gene>
    <name evidence="2" type="ORF">VP01_266g3</name>
</gene>
<comment type="caution">
    <text evidence="2">The sequence shown here is derived from an EMBL/GenBank/DDBJ whole genome shotgun (WGS) entry which is preliminary data.</text>
</comment>
<name>A0A0L6V3W7_9BASI</name>
<dbReference type="Proteomes" id="UP000037035">
    <property type="component" value="Unassembled WGS sequence"/>
</dbReference>
<dbReference type="Pfam" id="PF13358">
    <property type="entry name" value="DDE_3"/>
    <property type="match status" value="1"/>
</dbReference>
<dbReference type="Gene3D" id="3.30.420.10">
    <property type="entry name" value="Ribonuclease H-like superfamily/Ribonuclease H"/>
    <property type="match status" value="1"/>
</dbReference>
<feature type="domain" description="Tc1-like transposase DDE" evidence="1">
    <location>
        <begin position="147"/>
        <end position="273"/>
    </location>
</feature>
<accession>A0A0L6V3W7</accession>
<evidence type="ECO:0000313" key="2">
    <source>
        <dbReference type="EMBL" id="KNZ55468.1"/>
    </source>
</evidence>
<evidence type="ECO:0000313" key="3">
    <source>
        <dbReference type="Proteomes" id="UP000037035"/>
    </source>
</evidence>
<dbReference type="OrthoDB" id="2994945at2759"/>
<proteinExistence type="predicted"/>
<dbReference type="GO" id="GO:0003676">
    <property type="term" value="F:nucleic acid binding"/>
    <property type="evidence" value="ECO:0007669"/>
    <property type="project" value="InterPro"/>
</dbReference>
<dbReference type="VEuPathDB" id="FungiDB:VP01_266g3"/>
<dbReference type="InterPro" id="IPR038717">
    <property type="entry name" value="Tc1-like_DDE_dom"/>
</dbReference>